<keyword evidence="5 8" id="KW-0862">Zinc</keyword>
<dbReference type="SMART" id="SM00098">
    <property type="entry name" value="alkPPc"/>
    <property type="match status" value="1"/>
</dbReference>
<feature type="binding site" evidence="8">
    <location>
        <position position="275"/>
    </location>
    <ligand>
        <name>Zn(2+)</name>
        <dbReference type="ChEBI" id="CHEBI:29105"/>
        <label>2</label>
    </ligand>
</feature>
<evidence type="ECO:0000256" key="1">
    <source>
        <dbReference type="ARBA" id="ARBA00005984"/>
    </source>
</evidence>
<evidence type="ECO:0000256" key="8">
    <source>
        <dbReference type="PIRSR" id="PIRSR601952-2"/>
    </source>
</evidence>
<evidence type="ECO:0000256" key="6">
    <source>
        <dbReference type="ARBA" id="ARBA00022842"/>
    </source>
</evidence>
<sequence length="528" mass="57919">MVLLFTPIHPIHAAKSSTKPKNVIFMVMDGTNSDVLTLTRWYKGKSLALDGILVGGVKTYSLQSGITDSAAAGTAMATGFKTSVDMIGIVPQLKGGKVEAIRPAVSILEAAKLHGLSTGIVTTSPVQHATPAAFTAHTISRNGYDDIAEQQVYQGLDVVLGGGMVSLLSKKNTNPYSAPKGIGSNMPSYRKDGENLLEEIKNNGYSFVKAKSELDAVKKTKVWGSFADIDIAYEFDRPTLAPKQPSLAEMTKKAIHLLDKKQTGFFLFVEGSKIDWAAHKNDPVGMISEILSFDSAVKEPLYFAKKNPNTLLIAVTDHGNSGLTMGNHNTNKSYFKTPVHQFIDPLRKAKLTATGAAALLKKDRSNIKEIAKYYGLSPLPEKELKRLKAASNVELELAKQMAERANLGFTTLGHSGEDVFLYAYGPGKPTGLINNTDFPSYISKFLGITSLDRFNQSLFVNATDYYDKKGYKTKIDLSNPHNPLFIAQKNEEKIEYPINKNYKIVNGKRKKLSGVNIYVNHQFWISKK</sequence>
<evidence type="ECO:0000313" key="11">
    <source>
        <dbReference type="Proteomes" id="UP000051888"/>
    </source>
</evidence>
<dbReference type="EMBL" id="LJJC01000006">
    <property type="protein sequence ID" value="KQL51560.1"/>
    <property type="molecule type" value="Genomic_DNA"/>
</dbReference>
<dbReference type="PANTHER" id="PTHR11596">
    <property type="entry name" value="ALKALINE PHOSPHATASE"/>
    <property type="match status" value="1"/>
</dbReference>
<keyword evidence="4" id="KW-0378">Hydrolase</keyword>
<feature type="binding site" evidence="8">
    <location>
        <position position="414"/>
    </location>
    <ligand>
        <name>Zn(2+)</name>
        <dbReference type="ChEBI" id="CHEBI:29105"/>
        <label>2</label>
    </ligand>
</feature>
<dbReference type="PROSITE" id="PS00123">
    <property type="entry name" value="ALKALINE_PHOSPHATASE"/>
    <property type="match status" value="1"/>
</dbReference>
<feature type="binding site" evidence="8">
    <location>
        <position position="317"/>
    </location>
    <ligand>
        <name>Zn(2+)</name>
        <dbReference type="ChEBI" id="CHEBI:29105"/>
        <label>2</label>
    </ligand>
</feature>
<feature type="binding site" evidence="8">
    <location>
        <position position="29"/>
    </location>
    <ligand>
        <name>Zn(2+)</name>
        <dbReference type="ChEBI" id="CHEBI:29105"/>
        <label>2</label>
    </ligand>
</feature>
<dbReference type="PANTHER" id="PTHR11596:SF5">
    <property type="entry name" value="ALKALINE PHOSPHATASE"/>
    <property type="match status" value="1"/>
</dbReference>
<feature type="binding site" evidence="8">
    <location>
        <position position="279"/>
    </location>
    <ligand>
        <name>Zn(2+)</name>
        <dbReference type="ChEBI" id="CHEBI:29105"/>
        <label>2</label>
    </ligand>
</feature>
<comment type="cofactor">
    <cofactor evidence="8">
        <name>Mg(2+)</name>
        <dbReference type="ChEBI" id="CHEBI:18420"/>
    </cofactor>
    <text evidence="8">Binds 1 Mg(2+) ion.</text>
</comment>
<keyword evidence="6 8" id="KW-0460">Magnesium</keyword>
<gene>
    <name evidence="10" type="ORF">AN964_18915</name>
</gene>
<keyword evidence="11" id="KW-1185">Reference proteome</keyword>
<dbReference type="PATRIC" id="fig|157838.3.peg.4181"/>
<comment type="similarity">
    <text evidence="1 9">Belongs to the alkaline phosphatase family.</text>
</comment>
<reference evidence="10 11" key="1">
    <citation type="submission" date="2015-09" db="EMBL/GenBank/DDBJ databases">
        <title>Genome sequencing project for genomic taxonomy and phylogenomics of Bacillus-like bacteria.</title>
        <authorList>
            <person name="Liu B."/>
            <person name="Wang J."/>
            <person name="Zhu Y."/>
            <person name="Liu G."/>
            <person name="Chen Q."/>
            <person name="Chen Z."/>
            <person name="Lan J."/>
            <person name="Che J."/>
            <person name="Ge C."/>
            <person name="Shi H."/>
            <person name="Pan Z."/>
            <person name="Liu X."/>
        </authorList>
    </citation>
    <scope>NUCLEOTIDE SEQUENCE [LARGE SCALE GENOMIC DNA]</scope>
    <source>
        <strain evidence="10 11">LMG 18435</strain>
    </source>
</reference>
<dbReference type="InterPro" id="IPR018299">
    <property type="entry name" value="Alkaline_phosphatase_AS"/>
</dbReference>
<feature type="binding site" evidence="8">
    <location>
        <position position="270"/>
    </location>
    <ligand>
        <name>Mg(2+)</name>
        <dbReference type="ChEBI" id="CHEBI:18420"/>
    </ligand>
</feature>
<feature type="binding site" evidence="8">
    <location>
        <position position="128"/>
    </location>
    <ligand>
        <name>Mg(2+)</name>
        <dbReference type="ChEBI" id="CHEBI:18420"/>
    </ligand>
</feature>
<dbReference type="Gene3D" id="3.40.720.10">
    <property type="entry name" value="Alkaline Phosphatase, subunit A"/>
    <property type="match status" value="1"/>
</dbReference>
<evidence type="ECO:0000256" key="5">
    <source>
        <dbReference type="ARBA" id="ARBA00022833"/>
    </source>
</evidence>
<organism evidence="10 11">
    <name type="scientific">Heyndrickxia shackletonii</name>
    <dbReference type="NCBI Taxonomy" id="157838"/>
    <lineage>
        <taxon>Bacteria</taxon>
        <taxon>Bacillati</taxon>
        <taxon>Bacillota</taxon>
        <taxon>Bacilli</taxon>
        <taxon>Bacillales</taxon>
        <taxon>Bacillaceae</taxon>
        <taxon>Heyndrickxia</taxon>
    </lineage>
</organism>
<dbReference type="GO" id="GO:0046872">
    <property type="term" value="F:metal ion binding"/>
    <property type="evidence" value="ECO:0007669"/>
    <property type="project" value="UniProtKB-KW"/>
</dbReference>
<dbReference type="Proteomes" id="UP000051888">
    <property type="component" value="Unassembled WGS sequence"/>
</dbReference>
<comment type="caution">
    <text evidence="10">The sequence shown here is derived from an EMBL/GenBank/DDBJ whole genome shotgun (WGS) entry which is preliminary data.</text>
</comment>
<keyword evidence="2" id="KW-0597">Phosphoprotein</keyword>
<proteinExistence type="inferred from homology"/>
<protein>
    <submittedName>
        <fullName evidence="10">Alkaline phosphatase</fullName>
    </submittedName>
</protein>
<dbReference type="GO" id="GO:0004035">
    <property type="term" value="F:alkaline phosphatase activity"/>
    <property type="evidence" value="ECO:0007669"/>
    <property type="project" value="TreeGrafter"/>
</dbReference>
<name>A0A0Q3TBK6_9BACI</name>
<evidence type="ECO:0000256" key="7">
    <source>
        <dbReference type="PIRSR" id="PIRSR601952-1"/>
    </source>
</evidence>
<feature type="binding site" evidence="8">
    <location>
        <position position="29"/>
    </location>
    <ligand>
        <name>Mg(2+)</name>
        <dbReference type="ChEBI" id="CHEBI:18420"/>
    </ligand>
</feature>
<dbReference type="STRING" id="157838.AN964_18915"/>
<dbReference type="CDD" id="cd16012">
    <property type="entry name" value="ALP"/>
    <property type="match status" value="1"/>
</dbReference>
<dbReference type="InterPro" id="IPR001952">
    <property type="entry name" value="Alkaline_phosphatase"/>
</dbReference>
<evidence type="ECO:0000313" key="10">
    <source>
        <dbReference type="EMBL" id="KQL51560.1"/>
    </source>
</evidence>
<dbReference type="Pfam" id="PF00245">
    <property type="entry name" value="Alk_phosphatase"/>
    <property type="match status" value="1"/>
</dbReference>
<feature type="binding site" evidence="8">
    <location>
        <position position="130"/>
    </location>
    <ligand>
        <name>Mg(2+)</name>
        <dbReference type="ChEBI" id="CHEBI:18420"/>
    </ligand>
</feature>
<evidence type="ECO:0000256" key="3">
    <source>
        <dbReference type="ARBA" id="ARBA00022723"/>
    </source>
</evidence>
<dbReference type="SUPFAM" id="SSF53649">
    <property type="entry name" value="Alkaline phosphatase-like"/>
    <property type="match status" value="1"/>
</dbReference>
<dbReference type="PRINTS" id="PR00113">
    <property type="entry name" value="ALKPHPHTASE"/>
</dbReference>
<evidence type="ECO:0000256" key="4">
    <source>
        <dbReference type="ARBA" id="ARBA00022801"/>
    </source>
</evidence>
<accession>A0A0Q3TBK6</accession>
<dbReference type="InterPro" id="IPR017850">
    <property type="entry name" value="Alkaline_phosphatase_core_sf"/>
</dbReference>
<evidence type="ECO:0000256" key="9">
    <source>
        <dbReference type="RuleBase" id="RU003946"/>
    </source>
</evidence>
<dbReference type="AlphaFoldDB" id="A0A0Q3TBK6"/>
<evidence type="ECO:0000256" key="2">
    <source>
        <dbReference type="ARBA" id="ARBA00022553"/>
    </source>
</evidence>
<comment type="cofactor">
    <cofactor evidence="8">
        <name>Zn(2+)</name>
        <dbReference type="ChEBI" id="CHEBI:29105"/>
    </cofactor>
    <text evidence="8">Binds 2 Zn(2+) ions.</text>
</comment>
<dbReference type="Gene3D" id="1.10.60.40">
    <property type="match status" value="1"/>
</dbReference>
<feature type="binding site" evidence="8">
    <location>
        <position position="318"/>
    </location>
    <ligand>
        <name>Zn(2+)</name>
        <dbReference type="ChEBI" id="CHEBI:29105"/>
        <label>2</label>
    </ligand>
</feature>
<feature type="active site" description="Phosphoserine intermediate" evidence="7">
    <location>
        <position position="69"/>
    </location>
</feature>
<keyword evidence="3 8" id="KW-0479">Metal-binding</keyword>